<keyword evidence="2" id="KW-0732">Signal</keyword>
<gene>
    <name evidence="3" type="ORF">TbgDal_V5870</name>
</gene>
<dbReference type="RefSeq" id="XP_011773734.1">
    <property type="nucleotide sequence ID" value="XM_011775432.1"/>
</dbReference>
<proteinExistence type="predicted"/>
<dbReference type="EMBL" id="FN554968">
    <property type="protein sequence ID" value="CBH11447.1"/>
    <property type="molecule type" value="Genomic_DNA"/>
</dbReference>
<evidence type="ECO:0000256" key="2">
    <source>
        <dbReference type="SAM" id="SignalP"/>
    </source>
</evidence>
<organism evidence="3 4">
    <name type="scientific">Trypanosoma brucei gambiense (strain MHOM/CI/86/DAL972)</name>
    <dbReference type="NCBI Taxonomy" id="679716"/>
    <lineage>
        <taxon>Eukaryota</taxon>
        <taxon>Discoba</taxon>
        <taxon>Euglenozoa</taxon>
        <taxon>Kinetoplastea</taxon>
        <taxon>Metakinetoplastina</taxon>
        <taxon>Trypanosomatida</taxon>
        <taxon>Trypanosomatidae</taxon>
        <taxon>Trypanosoma</taxon>
    </lineage>
</organism>
<dbReference type="OrthoDB" id="251665at2759"/>
<dbReference type="GeneID" id="23861609"/>
<evidence type="ECO:0000313" key="4">
    <source>
        <dbReference type="Proteomes" id="UP000002316"/>
    </source>
</evidence>
<feature type="region of interest" description="Disordered" evidence="1">
    <location>
        <begin position="432"/>
        <end position="500"/>
    </location>
</feature>
<feature type="region of interest" description="Disordered" evidence="1">
    <location>
        <begin position="261"/>
        <end position="298"/>
    </location>
</feature>
<dbReference type="VEuPathDB" id="TriTrypDB:Tbg972.5.5870"/>
<feature type="region of interest" description="Disordered" evidence="1">
    <location>
        <begin position="519"/>
        <end position="587"/>
    </location>
</feature>
<feature type="compositionally biased region" description="Polar residues" evidence="1">
    <location>
        <begin position="564"/>
        <end position="574"/>
    </location>
</feature>
<reference evidence="4" key="1">
    <citation type="journal article" date="2010" name="PLoS Negl. Trop. Dis.">
        <title>The genome sequence of Trypanosoma brucei gambiense, causative agent of chronic human african trypanosomiasis.</title>
        <authorList>
            <person name="Jackson A.P."/>
            <person name="Sanders M."/>
            <person name="Berry A."/>
            <person name="McQuillan J."/>
            <person name="Aslett M.A."/>
            <person name="Quail M.A."/>
            <person name="Chukualim B."/>
            <person name="Capewell P."/>
            <person name="MacLeod A."/>
            <person name="Melville S.E."/>
            <person name="Gibson W."/>
            <person name="Barry J.D."/>
            <person name="Berriman M."/>
            <person name="Hertz-Fowler C."/>
        </authorList>
    </citation>
    <scope>NUCLEOTIDE SEQUENCE [LARGE SCALE GENOMIC DNA]</scope>
    <source>
        <strain evidence="4">MHOM/CI/86/DAL972</strain>
    </source>
</reference>
<dbReference type="Proteomes" id="UP000002316">
    <property type="component" value="Chromosome 5"/>
</dbReference>
<feature type="compositionally biased region" description="Polar residues" evidence="1">
    <location>
        <begin position="534"/>
        <end position="546"/>
    </location>
</feature>
<dbReference type="KEGG" id="tbg:TbgDal_V5870"/>
<evidence type="ECO:0000256" key="1">
    <source>
        <dbReference type="SAM" id="MobiDB-lite"/>
    </source>
</evidence>
<feature type="region of interest" description="Disordered" evidence="1">
    <location>
        <begin position="196"/>
        <end position="215"/>
    </location>
</feature>
<dbReference type="AlphaFoldDB" id="C9ZPW9"/>
<accession>C9ZPW9</accession>
<sequence length="616" mass="69188">MFCPCHGFLLIPLVCCVPTFSYRDQKKKKKKMVTLRYLRSKEEAEARRARLEEARRIANQIGVQRARTYAAQKREQARCIMKDLRTQWLLERQRESDLIDRMLYEAHARQGEGMKGAANLEAHQHEQAINELSAWGAEYALERERHKLALEKASVTRALQQEPQRRIIERKKAVRAAEEARAKVIVSKREKRSVPGFTGDDVARPSPLAGAYPQTMPTRLRKGKTRMEQPTTTVEWPAREDIVEDATAAAAHYLEERQRAIESNHESVERKRREAAERAASLKRKQEEEAKHAEEEMRRREKNLLALKQHATEGPRTEEVCTRMQDTRRSVALKSKGEAEFEAIFLRDTLGTEAKPRQLEDSVSFNTFERLLQLSTISSLLPTDADIVAQLPTTSLCVFADEDPEQSGELSPGFHATKRDSGDHVLRATAATDDVEVESHAVTPTSGGEPPLLHPLKASEEVPPHPTSICDHSACDDDNSSTHTGSTDSTNKIEERSERREQFLTNLKLLQARLERAMGEVPPSNNPQGPPSQTNVTVSSMSSISTPPRREGGGGDFPSEDYKNMSSEGTSDVSFKSRDAGFSSASSAYTRTHPTMTAEQLKAALLRVKLRLHSEL</sequence>
<feature type="compositionally biased region" description="Polar residues" evidence="1">
    <location>
        <begin position="481"/>
        <end position="490"/>
    </location>
</feature>
<feature type="chain" id="PRO_5003004687" evidence="2">
    <location>
        <begin position="22"/>
        <end position="616"/>
    </location>
</feature>
<feature type="compositionally biased region" description="Basic and acidic residues" evidence="1">
    <location>
        <begin position="261"/>
        <end position="277"/>
    </location>
</feature>
<feature type="compositionally biased region" description="Basic and acidic residues" evidence="1">
    <location>
        <begin position="491"/>
        <end position="500"/>
    </location>
</feature>
<protein>
    <submittedName>
        <fullName evidence="3">Uncharacterized protein</fullName>
    </submittedName>
</protein>
<name>C9ZPW9_TRYB9</name>
<feature type="compositionally biased region" description="Basic and acidic residues" evidence="1">
    <location>
        <begin position="284"/>
        <end position="298"/>
    </location>
</feature>
<feature type="signal peptide" evidence="2">
    <location>
        <begin position="1"/>
        <end position="21"/>
    </location>
</feature>
<feature type="region of interest" description="Disordered" evidence="1">
    <location>
        <begin position="403"/>
        <end position="422"/>
    </location>
</feature>
<evidence type="ECO:0000313" key="3">
    <source>
        <dbReference type="EMBL" id="CBH11447.1"/>
    </source>
</evidence>